<name>A0A3G4ZS56_9VIRU</name>
<proteinExistence type="predicted"/>
<gene>
    <name evidence="1" type="ORF">Edafosvirus1_68</name>
</gene>
<reference evidence="1" key="1">
    <citation type="submission" date="2018-10" db="EMBL/GenBank/DDBJ databases">
        <title>Hidden diversity of soil giant viruses.</title>
        <authorList>
            <person name="Schulz F."/>
            <person name="Alteio L."/>
            <person name="Goudeau D."/>
            <person name="Ryan E.M."/>
            <person name="Malmstrom R.R."/>
            <person name="Blanchard J."/>
            <person name="Woyke T."/>
        </authorList>
    </citation>
    <scope>NUCLEOTIDE SEQUENCE</scope>
    <source>
        <strain evidence="1">EDV1</strain>
    </source>
</reference>
<dbReference type="EMBL" id="MK072066">
    <property type="protein sequence ID" value="AYV77737.1"/>
    <property type="molecule type" value="Genomic_DNA"/>
</dbReference>
<accession>A0A3G4ZS56</accession>
<evidence type="ECO:0008006" key="2">
    <source>
        <dbReference type="Google" id="ProtNLM"/>
    </source>
</evidence>
<organism evidence="1">
    <name type="scientific">Edafosvirus sp</name>
    <dbReference type="NCBI Taxonomy" id="2487765"/>
    <lineage>
        <taxon>Viruses</taxon>
        <taxon>Varidnaviria</taxon>
        <taxon>Bamfordvirae</taxon>
        <taxon>Nucleocytoviricota</taxon>
        <taxon>Megaviricetes</taxon>
        <taxon>Imitervirales</taxon>
        <taxon>Mimiviridae</taxon>
        <taxon>Klosneuvirinae</taxon>
    </lineage>
</organism>
<evidence type="ECO:0000313" key="1">
    <source>
        <dbReference type="EMBL" id="AYV77737.1"/>
    </source>
</evidence>
<protein>
    <recommendedName>
        <fullName evidence="2">Ankyrin repeat protein</fullName>
    </recommendedName>
</protein>
<sequence>MNYINNFIDKEFTTKELDLFMQKKLNSKLKSFDQKRFDDLCNKLCEYNIYIYDTDANYVDNIINYFLYCGNVMTLSNFKNIIAHSGMHRYAITYIDQMINQKVNFENDLLEIINSSLYWNGGGTSSSFDHVVKYLIDINVKPSEDILLLTCKRLGEVAVQSVTTKIKPNIKCFTAILNNHCIKNKNILFNNFKFANCHELYTVNEMWNKINKIDIVQAVENIDEDCIRWCLKNSIKIPTNYFKDNKFDIKFLKDACFGSNLKILKDFISKFNVKFDTECLENACYSGNKKIIDYILEFNIPITDKCIYNYAKNTKNVYMDKLLDIKNKNKT</sequence>